<dbReference type="AlphaFoldDB" id="A0A2B7ZBG2"/>
<evidence type="ECO:0000313" key="3">
    <source>
        <dbReference type="Proteomes" id="UP000226031"/>
    </source>
</evidence>
<gene>
    <name evidence="2" type="ORF">GX50_06671</name>
</gene>
<feature type="compositionally biased region" description="Polar residues" evidence="1">
    <location>
        <begin position="128"/>
        <end position="154"/>
    </location>
</feature>
<feature type="compositionally biased region" description="Low complexity" evidence="1">
    <location>
        <begin position="66"/>
        <end position="75"/>
    </location>
</feature>
<proteinExistence type="predicted"/>
<evidence type="ECO:0000313" key="2">
    <source>
        <dbReference type="EMBL" id="PGH30539.1"/>
    </source>
</evidence>
<feature type="compositionally biased region" description="Low complexity" evidence="1">
    <location>
        <begin position="83"/>
        <end position="104"/>
    </location>
</feature>
<name>A0A2B7ZBG2_9EURO</name>
<dbReference type="Proteomes" id="UP000226031">
    <property type="component" value="Unassembled WGS sequence"/>
</dbReference>
<evidence type="ECO:0000256" key="1">
    <source>
        <dbReference type="SAM" id="MobiDB-lite"/>
    </source>
</evidence>
<organism evidence="2 3">
    <name type="scientific">[Emmonsia] crescens</name>
    <dbReference type="NCBI Taxonomy" id="73230"/>
    <lineage>
        <taxon>Eukaryota</taxon>
        <taxon>Fungi</taxon>
        <taxon>Dikarya</taxon>
        <taxon>Ascomycota</taxon>
        <taxon>Pezizomycotina</taxon>
        <taxon>Eurotiomycetes</taxon>
        <taxon>Eurotiomycetidae</taxon>
        <taxon>Onygenales</taxon>
        <taxon>Ajellomycetaceae</taxon>
        <taxon>Emergomyces</taxon>
    </lineage>
</organism>
<dbReference type="EMBL" id="PDND01000166">
    <property type="protein sequence ID" value="PGH30539.1"/>
    <property type="molecule type" value="Genomic_DNA"/>
</dbReference>
<feature type="compositionally biased region" description="Basic and acidic residues" evidence="1">
    <location>
        <begin position="1"/>
        <end position="15"/>
    </location>
</feature>
<keyword evidence="3" id="KW-1185">Reference proteome</keyword>
<feature type="compositionally biased region" description="Low complexity" evidence="1">
    <location>
        <begin position="46"/>
        <end position="59"/>
    </location>
</feature>
<comment type="caution">
    <text evidence="2">The sequence shown here is derived from an EMBL/GenBank/DDBJ whole genome shotgun (WGS) entry which is preliminary data.</text>
</comment>
<reference evidence="2 3" key="1">
    <citation type="submission" date="2017-10" db="EMBL/GenBank/DDBJ databases">
        <title>Comparative genomics in systemic dimorphic fungi from Ajellomycetaceae.</title>
        <authorList>
            <person name="Munoz J.F."/>
            <person name="Mcewen J.G."/>
            <person name="Clay O.K."/>
            <person name="Cuomo C.A."/>
        </authorList>
    </citation>
    <scope>NUCLEOTIDE SEQUENCE [LARGE SCALE GENOMIC DNA]</scope>
    <source>
        <strain evidence="2 3">UAMH4076</strain>
    </source>
</reference>
<dbReference type="VEuPathDB" id="FungiDB:EMCG_04394"/>
<sequence length="181" mass="19634">MSNRPSERPSDRPDHPPVWVRGGPPYYYMPTRPTIPTSPGETLRRASTTSSISSSGGTLSPPPSPATTATQSSGLPSPPPFPLSSFGGSQMSHQGQAQGQAQSSRSPYMAQPPGSEAQSTPRPDAFRRSNSISGTNLFSNLASQKRNTADTSFATRREQWHEQNVGVGPEKKRFFSSWWDK</sequence>
<protein>
    <submittedName>
        <fullName evidence="2">Uncharacterized protein</fullName>
    </submittedName>
</protein>
<accession>A0A2B7ZBG2</accession>
<feature type="region of interest" description="Disordered" evidence="1">
    <location>
        <begin position="1"/>
        <end position="181"/>
    </location>
</feature>
<feature type="compositionally biased region" description="Basic and acidic residues" evidence="1">
    <location>
        <begin position="169"/>
        <end position="181"/>
    </location>
</feature>